<name>A9UVN5_MONBE</name>
<evidence type="ECO:0000313" key="22">
    <source>
        <dbReference type="EMBL" id="EDQ90427.1"/>
    </source>
</evidence>
<evidence type="ECO:0000256" key="18">
    <source>
        <dbReference type="ARBA" id="ARBA00069748"/>
    </source>
</evidence>
<keyword evidence="4" id="KW-1000">Mitochondrion outer membrane</keyword>
<dbReference type="GO" id="GO:0004464">
    <property type="term" value="F:leukotriene-C4 synthase activity"/>
    <property type="evidence" value="ECO:0007669"/>
    <property type="project" value="UniProtKB-EC"/>
</dbReference>
<evidence type="ECO:0000256" key="9">
    <source>
        <dbReference type="ARBA" id="ARBA00023136"/>
    </source>
</evidence>
<evidence type="ECO:0000256" key="13">
    <source>
        <dbReference type="ARBA" id="ARBA00037884"/>
    </source>
</evidence>
<dbReference type="GeneID" id="5889754"/>
<keyword evidence="2" id="KW-0808">Transferase</keyword>
<evidence type="ECO:0000256" key="3">
    <source>
        <dbReference type="ARBA" id="ARBA00022692"/>
    </source>
</evidence>
<sequence length="146" mass="16247">MLSFDSAFGYVGLVAIEHLIVCLYFSFRVGGARKKWKIGYPTMYARPGDGKCTTKKDADLFNCVQRAHQNLLENTPTFLTLLFLAAIKYPLYTAIGGQVYVASRFFYALGYCTGDPEKRHRGSFGYIGLIAMLGMAIHSCYSIITA</sequence>
<evidence type="ECO:0000256" key="7">
    <source>
        <dbReference type="ARBA" id="ARBA00023098"/>
    </source>
</evidence>
<dbReference type="GO" id="GO:0004364">
    <property type="term" value="F:glutathione transferase activity"/>
    <property type="evidence" value="ECO:0000318"/>
    <property type="project" value="GO_Central"/>
</dbReference>
<dbReference type="InterPro" id="IPR001129">
    <property type="entry name" value="Membr-assoc_MAPEG"/>
</dbReference>
<dbReference type="RefSeq" id="XP_001744478.1">
    <property type="nucleotide sequence ID" value="XM_001744426.1"/>
</dbReference>
<dbReference type="EC" id="4.4.1.20" evidence="15"/>
<dbReference type="Pfam" id="PF01124">
    <property type="entry name" value="MAPEG"/>
    <property type="match status" value="1"/>
</dbReference>
<feature type="transmembrane region" description="Helical" evidence="21">
    <location>
        <begin position="124"/>
        <end position="144"/>
    </location>
</feature>
<dbReference type="InterPro" id="IPR050997">
    <property type="entry name" value="MAPEG"/>
</dbReference>
<keyword evidence="12" id="KW-0449">Lipoprotein</keyword>
<dbReference type="InterPro" id="IPR023352">
    <property type="entry name" value="MAPEG-like_dom_sf"/>
</dbReference>
<dbReference type="STRING" id="81824.A9UVN5"/>
<evidence type="ECO:0000256" key="6">
    <source>
        <dbReference type="ARBA" id="ARBA00023002"/>
    </source>
</evidence>
<dbReference type="OMA" id="ACQHLGW"/>
<keyword evidence="6" id="KW-0560">Oxidoreductase</keyword>
<keyword evidence="23" id="KW-1185">Reference proteome</keyword>
<dbReference type="KEGG" id="mbr:MONBRDRAFT_31833"/>
<dbReference type="FunCoup" id="A9UVN5">
    <property type="interactions" value="487"/>
</dbReference>
<keyword evidence="7" id="KW-0443">Lipid metabolism</keyword>
<dbReference type="Gene3D" id="1.20.120.550">
    <property type="entry name" value="Membrane associated eicosanoid/glutathione metabolism-like domain"/>
    <property type="match status" value="1"/>
</dbReference>
<dbReference type="SUPFAM" id="SSF161084">
    <property type="entry name" value="MAPEG domain-like"/>
    <property type="match status" value="1"/>
</dbReference>
<dbReference type="GO" id="GO:0004602">
    <property type="term" value="F:glutathione peroxidase activity"/>
    <property type="evidence" value="ECO:0000318"/>
    <property type="project" value="GO_Central"/>
</dbReference>
<dbReference type="Proteomes" id="UP000001357">
    <property type="component" value="Unassembled WGS sequence"/>
</dbReference>
<dbReference type="FunFam" id="1.20.120.550:FF:000004">
    <property type="entry name" value="Microsomal glutathione S-transferase 3"/>
    <property type="match status" value="1"/>
</dbReference>
<evidence type="ECO:0000256" key="1">
    <source>
        <dbReference type="ARBA" id="ARBA00004374"/>
    </source>
</evidence>
<dbReference type="GO" id="GO:0005741">
    <property type="term" value="C:mitochondrial outer membrane"/>
    <property type="evidence" value="ECO:0007669"/>
    <property type="project" value="UniProtKB-SubCell"/>
</dbReference>
<comment type="catalytic activity">
    <reaction evidence="16">
        <text>leukotriene C4 = leukotriene A4 + glutathione</text>
        <dbReference type="Rhea" id="RHEA:17617"/>
        <dbReference type="ChEBI" id="CHEBI:57463"/>
        <dbReference type="ChEBI" id="CHEBI:57925"/>
        <dbReference type="ChEBI" id="CHEBI:57973"/>
        <dbReference type="EC" id="4.4.1.20"/>
    </reaction>
    <physiologicalReaction direction="right-to-left" evidence="16">
        <dbReference type="Rhea" id="RHEA:17619"/>
    </physiologicalReaction>
</comment>
<comment type="catalytic activity">
    <reaction evidence="17">
        <text>15-deoxy-Delta(12,14)-prostaglandin J2 + glutathione = 15-deoxy-Delta(12,14)-prostaglandin J2-S-(R)-glutathione</text>
        <dbReference type="Rhea" id="RHEA:75963"/>
        <dbReference type="ChEBI" id="CHEBI:57925"/>
        <dbReference type="ChEBI" id="CHEBI:85236"/>
        <dbReference type="ChEBI" id="CHEBI:194498"/>
    </reaction>
    <physiologicalReaction direction="left-to-right" evidence="17">
        <dbReference type="Rhea" id="RHEA:75964"/>
    </physiologicalReaction>
</comment>
<gene>
    <name evidence="22" type="ORF">MONBRDRAFT_31833</name>
</gene>
<evidence type="ECO:0000256" key="10">
    <source>
        <dbReference type="ARBA" id="ARBA00023139"/>
    </source>
</evidence>
<dbReference type="GO" id="GO:0005783">
    <property type="term" value="C:endoplasmic reticulum"/>
    <property type="evidence" value="ECO:0000318"/>
    <property type="project" value="GO_Central"/>
</dbReference>
<evidence type="ECO:0000256" key="20">
    <source>
        <dbReference type="ARBA" id="ARBA00076908"/>
    </source>
</evidence>
<organism evidence="22 23">
    <name type="scientific">Monosiga brevicollis</name>
    <name type="common">Choanoflagellate</name>
    <dbReference type="NCBI Taxonomy" id="81824"/>
    <lineage>
        <taxon>Eukaryota</taxon>
        <taxon>Choanoflagellata</taxon>
        <taxon>Craspedida</taxon>
        <taxon>Salpingoecidae</taxon>
        <taxon>Monosiga</taxon>
    </lineage>
</organism>
<dbReference type="GO" id="GO:0006691">
    <property type="term" value="P:leukotriene metabolic process"/>
    <property type="evidence" value="ECO:0007669"/>
    <property type="project" value="UniProtKB-ARBA"/>
</dbReference>
<dbReference type="PANTHER" id="PTHR10250">
    <property type="entry name" value="MICROSOMAL GLUTATHIONE S-TRANSFERASE"/>
    <property type="match status" value="1"/>
</dbReference>
<evidence type="ECO:0000256" key="12">
    <source>
        <dbReference type="ARBA" id="ARBA00023288"/>
    </source>
</evidence>
<evidence type="ECO:0000313" key="23">
    <source>
        <dbReference type="Proteomes" id="UP000001357"/>
    </source>
</evidence>
<evidence type="ECO:0000256" key="19">
    <source>
        <dbReference type="ARBA" id="ARBA00075145"/>
    </source>
</evidence>
<feature type="transmembrane region" description="Helical" evidence="21">
    <location>
        <begin position="6"/>
        <end position="27"/>
    </location>
</feature>
<dbReference type="GO" id="GO:0006629">
    <property type="term" value="P:lipid metabolic process"/>
    <property type="evidence" value="ECO:0007669"/>
    <property type="project" value="UniProtKB-KW"/>
</dbReference>
<comment type="pathway">
    <text evidence="13">Lipid metabolism; leukotriene C4 biosynthesis.</text>
</comment>
<evidence type="ECO:0000256" key="8">
    <source>
        <dbReference type="ARBA" id="ARBA00023128"/>
    </source>
</evidence>
<proteinExistence type="predicted"/>
<dbReference type="AlphaFoldDB" id="A9UVN5"/>
<keyword evidence="3 21" id="KW-0812">Transmembrane</keyword>
<evidence type="ECO:0000256" key="21">
    <source>
        <dbReference type="SAM" id="Phobius"/>
    </source>
</evidence>
<dbReference type="InParanoid" id="A9UVN5"/>
<comment type="pathway">
    <text evidence="14">Lipid metabolism; arachidonate metabolism.</text>
</comment>
<keyword evidence="10" id="KW-0564">Palmitate</keyword>
<keyword evidence="8" id="KW-0496">Mitochondrion</keyword>
<dbReference type="PANTHER" id="PTHR10250:SF26">
    <property type="entry name" value="GLUTATHIONE S-TRANSFERASE 3, MITOCHONDRIAL"/>
    <property type="match status" value="1"/>
</dbReference>
<evidence type="ECO:0000256" key="16">
    <source>
        <dbReference type="ARBA" id="ARBA00049298"/>
    </source>
</evidence>
<keyword evidence="9 21" id="KW-0472">Membrane</keyword>
<evidence type="ECO:0000256" key="2">
    <source>
        <dbReference type="ARBA" id="ARBA00022679"/>
    </source>
</evidence>
<evidence type="ECO:0000256" key="11">
    <source>
        <dbReference type="ARBA" id="ARBA00023239"/>
    </source>
</evidence>
<keyword evidence="11" id="KW-0456">Lyase</keyword>
<dbReference type="GO" id="GO:0005635">
    <property type="term" value="C:nuclear envelope"/>
    <property type="evidence" value="ECO:0000318"/>
    <property type="project" value="GO_Central"/>
</dbReference>
<evidence type="ECO:0000256" key="15">
    <source>
        <dbReference type="ARBA" id="ARBA00039056"/>
    </source>
</evidence>
<protein>
    <recommendedName>
        <fullName evidence="18">Glutathione S-transferase 3, mitochondrial</fullName>
        <ecNumber evidence="15">4.4.1.20</ecNumber>
    </recommendedName>
    <alternativeName>
        <fullName evidence="19">Glutathione peroxidase MGST3</fullName>
    </alternativeName>
    <alternativeName>
        <fullName evidence="20">LTC4 synthase MGST3</fullName>
    </alternativeName>
</protein>
<reference evidence="22 23" key="1">
    <citation type="journal article" date="2008" name="Nature">
        <title>The genome of the choanoflagellate Monosiga brevicollis and the origin of metazoans.</title>
        <authorList>
            <consortium name="JGI Sequencing"/>
            <person name="King N."/>
            <person name="Westbrook M.J."/>
            <person name="Young S.L."/>
            <person name="Kuo A."/>
            <person name="Abedin M."/>
            <person name="Chapman J."/>
            <person name="Fairclough S."/>
            <person name="Hellsten U."/>
            <person name="Isogai Y."/>
            <person name="Letunic I."/>
            <person name="Marr M."/>
            <person name="Pincus D."/>
            <person name="Putnam N."/>
            <person name="Rokas A."/>
            <person name="Wright K.J."/>
            <person name="Zuzow R."/>
            <person name="Dirks W."/>
            <person name="Good M."/>
            <person name="Goodstein D."/>
            <person name="Lemons D."/>
            <person name="Li W."/>
            <person name="Lyons J.B."/>
            <person name="Morris A."/>
            <person name="Nichols S."/>
            <person name="Richter D.J."/>
            <person name="Salamov A."/>
            <person name="Bork P."/>
            <person name="Lim W.A."/>
            <person name="Manning G."/>
            <person name="Miller W.T."/>
            <person name="McGinnis W."/>
            <person name="Shapiro H."/>
            <person name="Tjian R."/>
            <person name="Grigoriev I.V."/>
            <person name="Rokhsar D."/>
        </authorList>
    </citation>
    <scope>NUCLEOTIDE SEQUENCE [LARGE SCALE GENOMIC DNA]</scope>
    <source>
        <strain evidence="23">MX1 / ATCC 50154</strain>
    </source>
</reference>
<keyword evidence="5 21" id="KW-1133">Transmembrane helix</keyword>
<accession>A9UVN5</accession>
<dbReference type="EMBL" id="CH991547">
    <property type="protein sequence ID" value="EDQ90427.1"/>
    <property type="molecule type" value="Genomic_DNA"/>
</dbReference>
<dbReference type="eggNOG" id="ENOG502S4E5">
    <property type="taxonomic scope" value="Eukaryota"/>
</dbReference>
<evidence type="ECO:0000256" key="17">
    <source>
        <dbReference type="ARBA" id="ARBA00051411"/>
    </source>
</evidence>
<evidence type="ECO:0000256" key="4">
    <source>
        <dbReference type="ARBA" id="ARBA00022787"/>
    </source>
</evidence>
<evidence type="ECO:0000256" key="14">
    <source>
        <dbReference type="ARBA" id="ARBA00037916"/>
    </source>
</evidence>
<evidence type="ECO:0000256" key="5">
    <source>
        <dbReference type="ARBA" id="ARBA00022989"/>
    </source>
</evidence>
<comment type="subcellular location">
    <subcellularLocation>
        <location evidence="1">Mitochondrion outer membrane</location>
        <topology evidence="1">Multi-pass membrane protein</topology>
    </subcellularLocation>
</comment>